<dbReference type="AlphaFoldDB" id="A0A0L1MF27"/>
<dbReference type="GO" id="GO:0030638">
    <property type="term" value="P:polyketide metabolic process"/>
    <property type="evidence" value="ECO:0007669"/>
    <property type="project" value="InterPro"/>
</dbReference>
<dbReference type="Pfam" id="PF12680">
    <property type="entry name" value="SnoaL_2"/>
    <property type="match status" value="1"/>
</dbReference>
<comment type="caution">
    <text evidence="2">The sequence shown here is derived from an EMBL/GenBank/DDBJ whole genome shotgun (WGS) entry which is preliminary data.</text>
</comment>
<dbReference type="InterPro" id="IPR032710">
    <property type="entry name" value="NTF2-like_dom_sf"/>
</dbReference>
<reference evidence="2 3" key="1">
    <citation type="submission" date="2015-06" db="EMBL/GenBank/DDBJ databases">
        <authorList>
            <person name="Hoefler B.C."/>
            <person name="Straight P.D."/>
        </authorList>
    </citation>
    <scope>NUCLEOTIDE SEQUENCE [LARGE SCALE GENOMIC DNA]</scope>
    <source>
        <strain evidence="2 3">Riq4</strain>
    </source>
</reference>
<protein>
    <recommendedName>
        <fullName evidence="1">SnoaL-like domain-containing protein</fullName>
    </recommendedName>
</protein>
<accession>A0A0L1MF27</accession>
<dbReference type="PANTHER" id="PTHR38436:SF1">
    <property type="entry name" value="ESTER CYCLASE"/>
    <property type="match status" value="1"/>
</dbReference>
<dbReference type="SUPFAM" id="SSF54427">
    <property type="entry name" value="NTF2-like"/>
    <property type="match status" value="1"/>
</dbReference>
<dbReference type="Gene3D" id="3.10.450.50">
    <property type="match status" value="1"/>
</dbReference>
<dbReference type="PANTHER" id="PTHR38436">
    <property type="entry name" value="POLYKETIDE CYCLASE SNOAL-LIKE DOMAIN"/>
    <property type="match status" value="1"/>
</dbReference>
<dbReference type="InterPro" id="IPR009959">
    <property type="entry name" value="Cyclase_SnoaL-like"/>
</dbReference>
<organism evidence="2 3">
    <name type="scientific">Pseudomonas syringae</name>
    <dbReference type="NCBI Taxonomy" id="317"/>
    <lineage>
        <taxon>Bacteria</taxon>
        <taxon>Pseudomonadati</taxon>
        <taxon>Pseudomonadota</taxon>
        <taxon>Gammaproteobacteria</taxon>
        <taxon>Pseudomonadales</taxon>
        <taxon>Pseudomonadaceae</taxon>
        <taxon>Pseudomonas</taxon>
    </lineage>
</organism>
<dbReference type="PATRIC" id="fig|317.197.peg.1967"/>
<dbReference type="OrthoDB" id="9812089at2"/>
<evidence type="ECO:0000313" key="2">
    <source>
        <dbReference type="EMBL" id="KNH27088.1"/>
    </source>
</evidence>
<feature type="domain" description="SnoaL-like" evidence="1">
    <location>
        <begin position="20"/>
        <end position="126"/>
    </location>
</feature>
<evidence type="ECO:0000259" key="1">
    <source>
        <dbReference type="Pfam" id="PF12680"/>
    </source>
</evidence>
<dbReference type="EMBL" id="LFQK01000023">
    <property type="protein sequence ID" value="KNH27088.1"/>
    <property type="molecule type" value="Genomic_DNA"/>
</dbReference>
<gene>
    <name evidence="2" type="ORF">ACS77_13095</name>
</gene>
<dbReference type="Proteomes" id="UP000036955">
    <property type="component" value="Unassembled WGS sequence"/>
</dbReference>
<dbReference type="InterPro" id="IPR037401">
    <property type="entry name" value="SnoaL-like"/>
</dbReference>
<name>A0A0L1MF27_PSESX</name>
<evidence type="ECO:0000313" key="3">
    <source>
        <dbReference type="Proteomes" id="UP000036955"/>
    </source>
</evidence>
<proteinExistence type="predicted"/>
<sequence length="150" mass="16809">MTNQFQSTDQATRNRQLVIDFYRHVFDARNPAAVKDFVTEDYQQHSSHLPSGRAGLEAFVAETFRGLPPLPVQPDLFMPPTLIVAEGDMVVIAGEFPQPEPEDPTRTYPFFVFDAYRVRDGKLAEHWSGINKIAPPKHPGQGVVMAVMQG</sequence>